<evidence type="ECO:0000256" key="7">
    <source>
        <dbReference type="ARBA" id="ARBA00022989"/>
    </source>
</evidence>
<keyword evidence="4 10" id="KW-1003">Cell membrane</keyword>
<proteinExistence type="inferred from homology"/>
<protein>
    <recommendedName>
        <fullName evidence="10">Transport permease protein</fullName>
    </recommendedName>
</protein>
<keyword evidence="9" id="KW-0046">Antibiotic resistance</keyword>
<accession>A0A4R6KJ59</accession>
<dbReference type="AlphaFoldDB" id="A0A4R6KJ59"/>
<evidence type="ECO:0000256" key="2">
    <source>
        <dbReference type="ARBA" id="ARBA00007783"/>
    </source>
</evidence>
<dbReference type="PANTHER" id="PTHR30413">
    <property type="entry name" value="INNER MEMBRANE TRANSPORT PERMEASE"/>
    <property type="match status" value="1"/>
</dbReference>
<evidence type="ECO:0000256" key="4">
    <source>
        <dbReference type="ARBA" id="ARBA00022475"/>
    </source>
</evidence>
<evidence type="ECO:0000256" key="10">
    <source>
        <dbReference type="RuleBase" id="RU361157"/>
    </source>
</evidence>
<evidence type="ECO:0000259" key="11">
    <source>
        <dbReference type="PROSITE" id="PS51012"/>
    </source>
</evidence>
<dbReference type="GO" id="GO:0140359">
    <property type="term" value="F:ABC-type transporter activity"/>
    <property type="evidence" value="ECO:0007669"/>
    <property type="project" value="InterPro"/>
</dbReference>
<dbReference type="GO" id="GO:0015920">
    <property type="term" value="P:lipopolysaccharide transport"/>
    <property type="evidence" value="ECO:0007669"/>
    <property type="project" value="TreeGrafter"/>
</dbReference>
<reference evidence="12 13" key="1">
    <citation type="submission" date="2019-03" db="EMBL/GenBank/DDBJ databases">
        <title>Genomic Encyclopedia of Type Strains, Phase III (KMG-III): the genomes of soil and plant-associated and newly described type strains.</title>
        <authorList>
            <person name="Whitman W."/>
        </authorList>
    </citation>
    <scope>NUCLEOTIDE SEQUENCE [LARGE SCALE GENOMIC DNA]</scope>
    <source>
        <strain evidence="12 13">VKM Ac-2527</strain>
    </source>
</reference>
<comment type="subcellular location">
    <subcellularLocation>
        <location evidence="1">Cell inner membrane</location>
        <topology evidence="1">Multi-pass membrane protein</topology>
    </subcellularLocation>
    <subcellularLocation>
        <location evidence="10">Cell membrane</location>
        <topology evidence="10">Multi-pass membrane protein</topology>
    </subcellularLocation>
</comment>
<evidence type="ECO:0000313" key="12">
    <source>
        <dbReference type="EMBL" id="TDO51308.1"/>
    </source>
</evidence>
<evidence type="ECO:0000313" key="13">
    <source>
        <dbReference type="Proteomes" id="UP000295388"/>
    </source>
</evidence>
<dbReference type="InterPro" id="IPR000412">
    <property type="entry name" value="ABC_2_transport"/>
</dbReference>
<dbReference type="PROSITE" id="PS51012">
    <property type="entry name" value="ABC_TM2"/>
    <property type="match status" value="1"/>
</dbReference>
<feature type="domain" description="ABC transmembrane type-2" evidence="11">
    <location>
        <begin position="62"/>
        <end position="289"/>
    </location>
</feature>
<dbReference type="InterPro" id="IPR047817">
    <property type="entry name" value="ABC2_TM_bact-type"/>
</dbReference>
<keyword evidence="13" id="KW-1185">Reference proteome</keyword>
<dbReference type="Pfam" id="PF01061">
    <property type="entry name" value="ABC2_membrane"/>
    <property type="match status" value="1"/>
</dbReference>
<feature type="transmembrane region" description="Helical" evidence="10">
    <location>
        <begin position="267"/>
        <end position="287"/>
    </location>
</feature>
<feature type="transmembrane region" description="Helical" evidence="10">
    <location>
        <begin position="139"/>
        <end position="162"/>
    </location>
</feature>
<dbReference type="GO" id="GO:0046677">
    <property type="term" value="P:response to antibiotic"/>
    <property type="evidence" value="ECO:0007669"/>
    <property type="project" value="UniProtKB-KW"/>
</dbReference>
<sequence length="296" mass="33105">MSTAAESAKTAEMAAVAERYGLSRSSARPEFRGYLRDLWGRRQFIYTYARARTYALYAGARLGSIWQLLTPLLNAAVYYLAFGVLLGTAKGIHNYPAFLICGMFVFTYTQRSMTEGSRAISTNLSLIRTLHFPRATLPLAYVVNELNQMFISMGILLVMVGVSDGLALRWFLIIPALLLQTMFNIGMTLIFARLGTFLTDISQLLPFITRTWLYASGIFFSIPDKLAALDAPGWVIHVLALNPISAYIDIARRALLEEHARHALPNAWPIAVGWAVISLVGGFIYFWRAEDRYGRG</sequence>
<dbReference type="RefSeq" id="WP_133799277.1">
    <property type="nucleotide sequence ID" value="NZ_SNWQ01000003.1"/>
</dbReference>
<evidence type="ECO:0000256" key="9">
    <source>
        <dbReference type="ARBA" id="ARBA00023251"/>
    </source>
</evidence>
<organism evidence="12 13">
    <name type="scientific">Kribbella caucasensis</name>
    <dbReference type="NCBI Taxonomy" id="2512215"/>
    <lineage>
        <taxon>Bacteria</taxon>
        <taxon>Bacillati</taxon>
        <taxon>Actinomycetota</taxon>
        <taxon>Actinomycetes</taxon>
        <taxon>Propionibacteriales</taxon>
        <taxon>Kribbellaceae</taxon>
        <taxon>Kribbella</taxon>
    </lineage>
</organism>
<keyword evidence="8 10" id="KW-0472">Membrane</keyword>
<dbReference type="Proteomes" id="UP000295388">
    <property type="component" value="Unassembled WGS sequence"/>
</dbReference>
<dbReference type="PANTHER" id="PTHR30413:SF8">
    <property type="entry name" value="TRANSPORT PERMEASE PROTEIN"/>
    <property type="match status" value="1"/>
</dbReference>
<name>A0A4R6KJ59_9ACTN</name>
<comment type="caution">
    <text evidence="12">The sequence shown here is derived from an EMBL/GenBank/DDBJ whole genome shotgun (WGS) entry which is preliminary data.</text>
</comment>
<comment type="similarity">
    <text evidence="2 10">Belongs to the ABC-2 integral membrane protein family.</text>
</comment>
<dbReference type="OrthoDB" id="4186295at2"/>
<evidence type="ECO:0000256" key="5">
    <source>
        <dbReference type="ARBA" id="ARBA00022519"/>
    </source>
</evidence>
<dbReference type="InterPro" id="IPR013525">
    <property type="entry name" value="ABC2_TM"/>
</dbReference>
<evidence type="ECO:0000256" key="1">
    <source>
        <dbReference type="ARBA" id="ARBA00004429"/>
    </source>
</evidence>
<comment type="caution">
    <text evidence="10">Lacks conserved residue(s) required for the propagation of feature annotation.</text>
</comment>
<keyword evidence="6 10" id="KW-0812">Transmembrane</keyword>
<dbReference type="EMBL" id="SNWQ01000003">
    <property type="protein sequence ID" value="TDO51308.1"/>
    <property type="molecule type" value="Genomic_DNA"/>
</dbReference>
<dbReference type="PRINTS" id="PR00164">
    <property type="entry name" value="ABC2TRNSPORT"/>
</dbReference>
<evidence type="ECO:0000256" key="6">
    <source>
        <dbReference type="ARBA" id="ARBA00022692"/>
    </source>
</evidence>
<feature type="transmembrane region" description="Helical" evidence="10">
    <location>
        <begin position="92"/>
        <end position="109"/>
    </location>
</feature>
<feature type="transmembrane region" description="Helical" evidence="10">
    <location>
        <begin position="65"/>
        <end position="86"/>
    </location>
</feature>
<keyword evidence="3 10" id="KW-0813">Transport</keyword>
<gene>
    <name evidence="12" type="ORF">EV643_10345</name>
</gene>
<evidence type="ECO:0000256" key="8">
    <source>
        <dbReference type="ARBA" id="ARBA00023136"/>
    </source>
</evidence>
<keyword evidence="5" id="KW-0997">Cell inner membrane</keyword>
<dbReference type="GO" id="GO:0043190">
    <property type="term" value="C:ATP-binding cassette (ABC) transporter complex"/>
    <property type="evidence" value="ECO:0007669"/>
    <property type="project" value="InterPro"/>
</dbReference>
<evidence type="ECO:0000256" key="3">
    <source>
        <dbReference type="ARBA" id="ARBA00022448"/>
    </source>
</evidence>
<keyword evidence="7 10" id="KW-1133">Transmembrane helix</keyword>
<feature type="transmembrane region" description="Helical" evidence="10">
    <location>
        <begin position="168"/>
        <end position="192"/>
    </location>
</feature>